<feature type="domain" description="HD" evidence="1">
    <location>
        <begin position="41"/>
        <end position="115"/>
    </location>
</feature>
<evidence type="ECO:0000259" key="1">
    <source>
        <dbReference type="Pfam" id="PF01966"/>
    </source>
</evidence>
<accession>A0A1G8JAV1</accession>
<keyword evidence="3" id="KW-1185">Reference proteome</keyword>
<protein>
    <submittedName>
        <fullName evidence="2">HD domain-containing protein</fullName>
    </submittedName>
</protein>
<name>A0A1G8JAV1_9ACTN</name>
<sequence>MTVRPPHQIPVDLAPIVKAMGDIAWARDLARKLLERPLPRRFDHSRGVAGRAETLSPLLGADAVLLTAAAWLHDIGYAPELVDTGAHQLDGARYLRDVCGADERLCSLVAHHSCAVFEADQRGLLDVLHAEFPQDTPRMVRAMTYCDMTTSPVGEPVDVDGRLAEIYARYGADHVVSRSIREATGCITSAVRSIERELSEVRPASG</sequence>
<evidence type="ECO:0000313" key="2">
    <source>
        <dbReference type="EMBL" id="SDI27750.1"/>
    </source>
</evidence>
<dbReference type="SUPFAM" id="SSF109604">
    <property type="entry name" value="HD-domain/PDEase-like"/>
    <property type="match status" value="1"/>
</dbReference>
<dbReference type="AlphaFoldDB" id="A0A1G8JAV1"/>
<dbReference type="InterPro" id="IPR006674">
    <property type="entry name" value="HD_domain"/>
</dbReference>
<dbReference type="InterPro" id="IPR003607">
    <property type="entry name" value="HD/PDEase_dom"/>
</dbReference>
<evidence type="ECO:0000313" key="3">
    <source>
        <dbReference type="Proteomes" id="UP000198923"/>
    </source>
</evidence>
<dbReference type="Proteomes" id="UP000198923">
    <property type="component" value="Unassembled WGS sequence"/>
</dbReference>
<dbReference type="STRING" id="504805.SAMN05421505_1423"/>
<organism evidence="2 3">
    <name type="scientific">Sinosporangium album</name>
    <dbReference type="NCBI Taxonomy" id="504805"/>
    <lineage>
        <taxon>Bacteria</taxon>
        <taxon>Bacillati</taxon>
        <taxon>Actinomycetota</taxon>
        <taxon>Actinomycetes</taxon>
        <taxon>Streptosporangiales</taxon>
        <taxon>Streptosporangiaceae</taxon>
        <taxon>Sinosporangium</taxon>
    </lineage>
</organism>
<dbReference type="EMBL" id="FNCN01000042">
    <property type="protein sequence ID" value="SDI27750.1"/>
    <property type="molecule type" value="Genomic_DNA"/>
</dbReference>
<dbReference type="CDD" id="cd00077">
    <property type="entry name" value="HDc"/>
    <property type="match status" value="1"/>
</dbReference>
<dbReference type="Pfam" id="PF01966">
    <property type="entry name" value="HD"/>
    <property type="match status" value="1"/>
</dbReference>
<proteinExistence type="predicted"/>
<dbReference type="Gene3D" id="1.10.3210.10">
    <property type="entry name" value="Hypothetical protein af1432"/>
    <property type="match status" value="1"/>
</dbReference>
<gene>
    <name evidence="2" type="ORF">SAMN05421505_1423</name>
</gene>
<reference evidence="2 3" key="1">
    <citation type="submission" date="2016-10" db="EMBL/GenBank/DDBJ databases">
        <authorList>
            <person name="de Groot N.N."/>
        </authorList>
    </citation>
    <scope>NUCLEOTIDE SEQUENCE [LARGE SCALE GENOMIC DNA]</scope>
    <source>
        <strain evidence="2 3">CPCC 201354</strain>
    </source>
</reference>